<dbReference type="NCBIfam" id="TIGR00879">
    <property type="entry name" value="SP"/>
    <property type="match status" value="1"/>
</dbReference>
<feature type="transmembrane region" description="Helical" evidence="8">
    <location>
        <begin position="163"/>
        <end position="183"/>
    </location>
</feature>
<proteinExistence type="inferred from homology"/>
<evidence type="ECO:0000256" key="2">
    <source>
        <dbReference type="ARBA" id="ARBA00010992"/>
    </source>
</evidence>
<name>A0A2J6PHX5_9HELO</name>
<keyword evidence="4 8" id="KW-0812">Transmembrane</keyword>
<dbReference type="InterPro" id="IPR050360">
    <property type="entry name" value="MFS_Sugar_Transporters"/>
</dbReference>
<feature type="transmembrane region" description="Helical" evidence="8">
    <location>
        <begin position="496"/>
        <end position="514"/>
    </location>
</feature>
<dbReference type="OrthoDB" id="6133115at2759"/>
<dbReference type="GO" id="GO:0005351">
    <property type="term" value="F:carbohydrate:proton symporter activity"/>
    <property type="evidence" value="ECO:0007669"/>
    <property type="project" value="TreeGrafter"/>
</dbReference>
<dbReference type="AlphaFoldDB" id="A0A2J6PHX5"/>
<dbReference type="InterPro" id="IPR003663">
    <property type="entry name" value="Sugar/inositol_transpt"/>
</dbReference>
<comment type="similarity">
    <text evidence="2 7">Belongs to the major facilitator superfamily. Sugar transporter (TC 2.A.1.1) family.</text>
</comment>
<keyword evidence="3 7" id="KW-0813">Transport</keyword>
<evidence type="ECO:0000256" key="7">
    <source>
        <dbReference type="RuleBase" id="RU003346"/>
    </source>
</evidence>
<protein>
    <submittedName>
        <fullName evidence="10">Sugar transporter</fullName>
    </submittedName>
</protein>
<accession>A0A2J6PHX5</accession>
<dbReference type="PRINTS" id="PR00171">
    <property type="entry name" value="SUGRTRNSPORT"/>
</dbReference>
<dbReference type="InterPro" id="IPR020846">
    <property type="entry name" value="MFS_dom"/>
</dbReference>
<dbReference type="GO" id="GO:0016020">
    <property type="term" value="C:membrane"/>
    <property type="evidence" value="ECO:0007669"/>
    <property type="project" value="UniProtKB-SubCell"/>
</dbReference>
<evidence type="ECO:0000256" key="3">
    <source>
        <dbReference type="ARBA" id="ARBA00022448"/>
    </source>
</evidence>
<feature type="transmembrane region" description="Helical" evidence="8">
    <location>
        <begin position="465"/>
        <end position="484"/>
    </location>
</feature>
<evidence type="ECO:0000256" key="6">
    <source>
        <dbReference type="ARBA" id="ARBA00023136"/>
    </source>
</evidence>
<evidence type="ECO:0000256" key="8">
    <source>
        <dbReference type="SAM" id="Phobius"/>
    </source>
</evidence>
<evidence type="ECO:0000256" key="5">
    <source>
        <dbReference type="ARBA" id="ARBA00022989"/>
    </source>
</evidence>
<dbReference type="InterPro" id="IPR036259">
    <property type="entry name" value="MFS_trans_sf"/>
</dbReference>
<keyword evidence="5 8" id="KW-1133">Transmembrane helix</keyword>
<dbReference type="Pfam" id="PF00083">
    <property type="entry name" value="Sugar_tr"/>
    <property type="match status" value="1"/>
</dbReference>
<dbReference type="PROSITE" id="PS00216">
    <property type="entry name" value="SUGAR_TRANSPORT_1"/>
    <property type="match status" value="1"/>
</dbReference>
<dbReference type="PROSITE" id="PS50850">
    <property type="entry name" value="MFS"/>
    <property type="match status" value="1"/>
</dbReference>
<feature type="transmembrane region" description="Helical" evidence="8">
    <location>
        <begin position="383"/>
        <end position="405"/>
    </location>
</feature>
<keyword evidence="6 8" id="KW-0472">Membrane</keyword>
<evidence type="ECO:0000256" key="4">
    <source>
        <dbReference type="ARBA" id="ARBA00022692"/>
    </source>
</evidence>
<evidence type="ECO:0000256" key="1">
    <source>
        <dbReference type="ARBA" id="ARBA00004141"/>
    </source>
</evidence>
<dbReference type="InterPro" id="IPR005828">
    <property type="entry name" value="MFS_sugar_transport-like"/>
</dbReference>
<feature type="transmembrane region" description="Helical" evidence="8">
    <location>
        <begin position="132"/>
        <end position="151"/>
    </location>
</feature>
<dbReference type="FunFam" id="1.20.1250.20:FF:000217">
    <property type="entry name" value="MFS lactose permease, putative"/>
    <property type="match status" value="1"/>
</dbReference>
<feature type="transmembrane region" description="Helical" evidence="8">
    <location>
        <begin position="225"/>
        <end position="246"/>
    </location>
</feature>
<organism evidence="10 11">
    <name type="scientific">Hyaloscypha hepaticicola</name>
    <dbReference type="NCBI Taxonomy" id="2082293"/>
    <lineage>
        <taxon>Eukaryota</taxon>
        <taxon>Fungi</taxon>
        <taxon>Dikarya</taxon>
        <taxon>Ascomycota</taxon>
        <taxon>Pezizomycotina</taxon>
        <taxon>Leotiomycetes</taxon>
        <taxon>Helotiales</taxon>
        <taxon>Hyaloscyphaceae</taxon>
        <taxon>Hyaloscypha</taxon>
    </lineage>
</organism>
<dbReference type="InterPro" id="IPR005829">
    <property type="entry name" value="Sugar_transporter_CS"/>
</dbReference>
<dbReference type="SUPFAM" id="SSF103473">
    <property type="entry name" value="MFS general substrate transporter"/>
    <property type="match status" value="1"/>
</dbReference>
<keyword evidence="11" id="KW-1185">Reference proteome</keyword>
<feature type="transmembrane region" description="Helical" evidence="8">
    <location>
        <begin position="99"/>
        <end position="120"/>
    </location>
</feature>
<gene>
    <name evidence="10" type="ORF">NA56DRAFT_612067</name>
</gene>
<feature type="transmembrane region" description="Helical" evidence="8">
    <location>
        <begin position="425"/>
        <end position="444"/>
    </location>
</feature>
<reference evidence="10 11" key="1">
    <citation type="submission" date="2016-05" db="EMBL/GenBank/DDBJ databases">
        <title>A degradative enzymes factory behind the ericoid mycorrhizal symbiosis.</title>
        <authorList>
            <consortium name="DOE Joint Genome Institute"/>
            <person name="Martino E."/>
            <person name="Morin E."/>
            <person name="Grelet G."/>
            <person name="Kuo A."/>
            <person name="Kohler A."/>
            <person name="Daghino S."/>
            <person name="Barry K."/>
            <person name="Choi C."/>
            <person name="Cichocki N."/>
            <person name="Clum A."/>
            <person name="Copeland A."/>
            <person name="Hainaut M."/>
            <person name="Haridas S."/>
            <person name="Labutti K."/>
            <person name="Lindquist E."/>
            <person name="Lipzen A."/>
            <person name="Khouja H.-R."/>
            <person name="Murat C."/>
            <person name="Ohm R."/>
            <person name="Olson A."/>
            <person name="Spatafora J."/>
            <person name="Veneault-Fourrey C."/>
            <person name="Henrissat B."/>
            <person name="Grigoriev I."/>
            <person name="Martin F."/>
            <person name="Perotto S."/>
        </authorList>
    </citation>
    <scope>NUCLEOTIDE SEQUENCE [LARGE SCALE GENOMIC DNA]</scope>
    <source>
        <strain evidence="10 11">UAMH 7357</strain>
    </source>
</reference>
<comment type="subcellular location">
    <subcellularLocation>
        <location evidence="1">Membrane</location>
        <topology evidence="1">Multi-pass membrane protein</topology>
    </subcellularLocation>
</comment>
<feature type="domain" description="Major facilitator superfamily (MFS) profile" evidence="9">
    <location>
        <begin position="63"/>
        <end position="518"/>
    </location>
</feature>
<dbReference type="PANTHER" id="PTHR48022">
    <property type="entry name" value="PLASTIDIC GLUCOSE TRANSPORTER 4"/>
    <property type="match status" value="1"/>
</dbReference>
<evidence type="ECO:0000313" key="10">
    <source>
        <dbReference type="EMBL" id="PMD13579.1"/>
    </source>
</evidence>
<feature type="transmembrane region" description="Helical" evidence="8">
    <location>
        <begin position="58"/>
        <end position="76"/>
    </location>
</feature>
<keyword evidence="10" id="KW-0762">Sugar transport</keyword>
<dbReference type="Proteomes" id="UP000235672">
    <property type="component" value="Unassembled WGS sequence"/>
</dbReference>
<dbReference type="Gene3D" id="1.20.1250.20">
    <property type="entry name" value="MFS general substrate transporter like domains"/>
    <property type="match status" value="1"/>
</dbReference>
<evidence type="ECO:0000259" key="9">
    <source>
        <dbReference type="PROSITE" id="PS50850"/>
    </source>
</evidence>
<evidence type="ECO:0000313" key="11">
    <source>
        <dbReference type="Proteomes" id="UP000235672"/>
    </source>
</evidence>
<sequence>MRAADKNIYGVHDMVEFAPGQGPDDKHEEVEVRIINGNEAFNEAMIKEPPRPWTWSTFQLYCACFIGFFCATMNGYDGSLINNLLANPNFLTFYKGENAGIWAGIVTSMYQIGGVVSLPFVGPSSDTFGRRFGMWLGCLLIIVGTIIQGVATQSEGVKQFMGGRFLLGFGVNIASAAGPMYVVEVSHPAYRGIVTAIFNCFWFTGSIIASGVARGGANYSGNEGWQLIIWIQLMFACIIFGAAYFLPESPRWMYVNNKQEQSKDMLTKYHGDGNPESEWVMLQLNEYEELLELDGADKRWWDYRALFKNRSTCYRLFCNVCISIFGQWAGNAVLSYFMGKVLSTIGITGKIGQANVILINNCQQFCWALLGANLVDRIGRRPLLLFSNVCCCFVWLAMTVSTAIYQMSIPTDLPAGEPQLGTNSTAGLVCLVFIFLFGAVYSVGFTPLQALYPVEVLSFEMRAKGMGFSGMAVAAAGMLNQFAWPVSMDKIGWRTYIIFTIWCGIQSVVIFFWIPETKNRTLEELDEIFNSSNPVKASLAKKRLGFDAYGEVVNIQEI</sequence>
<dbReference type="PANTHER" id="PTHR48022:SF13">
    <property type="entry name" value="MAJOR FACILITATOR SUPERFAMILY (MFS) PROFILE DOMAIN-CONTAINING PROTEIN"/>
    <property type="match status" value="1"/>
</dbReference>
<dbReference type="EMBL" id="KZ613530">
    <property type="protein sequence ID" value="PMD13579.1"/>
    <property type="molecule type" value="Genomic_DNA"/>
</dbReference>
<feature type="transmembrane region" description="Helical" evidence="8">
    <location>
        <begin position="190"/>
        <end position="213"/>
    </location>
</feature>